<dbReference type="EMBL" id="KV418774">
    <property type="protein sequence ID" value="KZP02257.1"/>
    <property type="molecule type" value="Genomic_DNA"/>
</dbReference>
<reference evidence="1" key="1">
    <citation type="journal article" date="2016" name="Mol. Biol. Evol.">
        <title>Comparative Genomics of Early-Diverging Mushroom-Forming Fungi Provides Insights into the Origins of Lignocellulose Decay Capabilities.</title>
        <authorList>
            <person name="Nagy L.G."/>
            <person name="Riley R."/>
            <person name="Tritt A."/>
            <person name="Adam C."/>
            <person name="Daum C."/>
            <person name="Floudas D."/>
            <person name="Sun H."/>
            <person name="Yadav J.S."/>
            <person name="Pangilinan J."/>
            <person name="Larsson K.H."/>
            <person name="Matsuura K."/>
            <person name="Barry K."/>
            <person name="Labutti K."/>
            <person name="Kuo R."/>
            <person name="Ohm R.A."/>
            <person name="Bhattacharya S.S."/>
            <person name="Shirouzu T."/>
            <person name="Yoshinaga Y."/>
            <person name="Martin F.M."/>
            <person name="Grigoriev I.V."/>
            <person name="Hibbett D.S."/>
        </authorList>
    </citation>
    <scope>NUCLEOTIDE SEQUENCE [LARGE SCALE GENOMIC DNA]</scope>
    <source>
        <strain evidence="1">CBS 109695</strain>
    </source>
</reference>
<protein>
    <submittedName>
        <fullName evidence="1">Uncharacterized protein</fullName>
    </submittedName>
</protein>
<gene>
    <name evidence="1" type="ORF">FIBSPDRAFT_91398</name>
</gene>
<accession>A0A167SUL8</accession>
<dbReference type="AlphaFoldDB" id="A0A167SUL8"/>
<name>A0A167SUL8_9AGAM</name>
<sequence>MALVAWYSTRLWIGESNGRYYLQRLSQWMRTMFIALWSKMRPWRADGSEESVR</sequence>
<evidence type="ECO:0000313" key="1">
    <source>
        <dbReference type="EMBL" id="KZP02257.1"/>
    </source>
</evidence>
<organism evidence="1">
    <name type="scientific">Athelia psychrophila</name>
    <dbReference type="NCBI Taxonomy" id="1759441"/>
    <lineage>
        <taxon>Eukaryota</taxon>
        <taxon>Fungi</taxon>
        <taxon>Dikarya</taxon>
        <taxon>Basidiomycota</taxon>
        <taxon>Agaricomycotina</taxon>
        <taxon>Agaricomycetes</taxon>
        <taxon>Agaricomycetidae</taxon>
        <taxon>Atheliales</taxon>
        <taxon>Atheliaceae</taxon>
        <taxon>Athelia</taxon>
    </lineage>
</organism>
<proteinExistence type="predicted"/>